<evidence type="ECO:0000256" key="1">
    <source>
        <dbReference type="ARBA" id="ARBA00001946"/>
    </source>
</evidence>
<dbReference type="CDD" id="cd00685">
    <property type="entry name" value="Trans_IPPS_HT"/>
    <property type="match status" value="1"/>
</dbReference>
<evidence type="ECO:0000256" key="6">
    <source>
        <dbReference type="RuleBase" id="RU004466"/>
    </source>
</evidence>
<evidence type="ECO:0000256" key="4">
    <source>
        <dbReference type="ARBA" id="ARBA00022723"/>
    </source>
</evidence>
<name>A0A7V8NVZ9_9BACT</name>
<dbReference type="AlphaFoldDB" id="A0A7V8NVZ9"/>
<evidence type="ECO:0000313" key="8">
    <source>
        <dbReference type="Proteomes" id="UP000567293"/>
    </source>
</evidence>
<sequence length="327" mass="36269">MALLTAKEVFDLVRDDLALVEDELARQSDTAFPAVSEIAAYLLGGGGKRLRPALLLLSANYAGRKDRSAIRLAAVVELLHSATLIHDDVIDSAGTRRGRPSANARWGNHRSVLTGDWLYMQSFQMALEERNFRILDILIDLTQKMVEGELIQLEKIGRLDVTEEDALRLATYKTACLFSGCARLGAVLGRLEEEEEEALAEYGRNAGLAFQLVDDLLDFTASAQQLGKPVLSDLKEGKVTLPLIYAMENGHHEARELVARVLAEKEFHSVRPETIVALVQDSGALRRARSLAQDYARRAKSCLNGHRDSEYARALTTVPDFILEREN</sequence>
<comment type="similarity">
    <text evidence="2 6">Belongs to the FPP/GGPP synthase family.</text>
</comment>
<dbReference type="Gene3D" id="1.10.600.10">
    <property type="entry name" value="Farnesyl Diphosphate Synthase"/>
    <property type="match status" value="1"/>
</dbReference>
<keyword evidence="8" id="KW-1185">Reference proteome</keyword>
<dbReference type="GO" id="GO:0004659">
    <property type="term" value="F:prenyltransferase activity"/>
    <property type="evidence" value="ECO:0007669"/>
    <property type="project" value="InterPro"/>
</dbReference>
<dbReference type="InterPro" id="IPR000092">
    <property type="entry name" value="Polyprenyl_synt"/>
</dbReference>
<accession>A0A7V8NVZ9</accession>
<dbReference type="SUPFAM" id="SSF48576">
    <property type="entry name" value="Terpenoid synthases"/>
    <property type="match status" value="1"/>
</dbReference>
<dbReference type="EMBL" id="JACDQQ010002505">
    <property type="protein sequence ID" value="MBA0088452.1"/>
    <property type="molecule type" value="Genomic_DNA"/>
</dbReference>
<dbReference type="InterPro" id="IPR033749">
    <property type="entry name" value="Polyprenyl_synt_CS"/>
</dbReference>
<evidence type="ECO:0000256" key="3">
    <source>
        <dbReference type="ARBA" id="ARBA00022679"/>
    </source>
</evidence>
<dbReference type="InterPro" id="IPR008949">
    <property type="entry name" value="Isoprenoid_synthase_dom_sf"/>
</dbReference>
<keyword evidence="3 6" id="KW-0808">Transferase</keyword>
<keyword evidence="5" id="KW-0460">Magnesium</keyword>
<evidence type="ECO:0000256" key="5">
    <source>
        <dbReference type="ARBA" id="ARBA00022842"/>
    </source>
</evidence>
<comment type="caution">
    <text evidence="7">The sequence shown here is derived from an EMBL/GenBank/DDBJ whole genome shotgun (WGS) entry which is preliminary data.</text>
</comment>
<comment type="cofactor">
    <cofactor evidence="1">
        <name>Mg(2+)</name>
        <dbReference type="ChEBI" id="CHEBI:18420"/>
    </cofactor>
</comment>
<dbReference type="GO" id="GO:0008299">
    <property type="term" value="P:isoprenoid biosynthetic process"/>
    <property type="evidence" value="ECO:0007669"/>
    <property type="project" value="InterPro"/>
</dbReference>
<dbReference type="GO" id="GO:0046872">
    <property type="term" value="F:metal ion binding"/>
    <property type="evidence" value="ECO:0007669"/>
    <property type="project" value="UniProtKB-KW"/>
</dbReference>
<evidence type="ECO:0000256" key="2">
    <source>
        <dbReference type="ARBA" id="ARBA00006706"/>
    </source>
</evidence>
<evidence type="ECO:0000313" key="7">
    <source>
        <dbReference type="EMBL" id="MBA0088452.1"/>
    </source>
</evidence>
<reference evidence="7" key="1">
    <citation type="submission" date="2020-06" db="EMBL/GenBank/DDBJ databases">
        <title>Legume-microbial interactions unlock mineral nutrients during tropical forest succession.</title>
        <authorList>
            <person name="Epihov D.Z."/>
        </authorList>
    </citation>
    <scope>NUCLEOTIDE SEQUENCE [LARGE SCALE GENOMIC DNA]</scope>
    <source>
        <strain evidence="7">Pan2503</strain>
    </source>
</reference>
<protein>
    <submittedName>
        <fullName evidence="7">Polyprenyl synthetase family protein</fullName>
    </submittedName>
</protein>
<dbReference type="SFLD" id="SFLDS00005">
    <property type="entry name" value="Isoprenoid_Synthase_Type_I"/>
    <property type="match status" value="1"/>
</dbReference>
<dbReference type="Proteomes" id="UP000567293">
    <property type="component" value="Unassembled WGS sequence"/>
</dbReference>
<dbReference type="PANTHER" id="PTHR12001">
    <property type="entry name" value="GERANYLGERANYL PYROPHOSPHATE SYNTHASE"/>
    <property type="match status" value="1"/>
</dbReference>
<dbReference type="Pfam" id="PF00348">
    <property type="entry name" value="polyprenyl_synt"/>
    <property type="match status" value="1"/>
</dbReference>
<organism evidence="7 8">
    <name type="scientific">Candidatus Acidiferrum panamense</name>
    <dbReference type="NCBI Taxonomy" id="2741543"/>
    <lineage>
        <taxon>Bacteria</taxon>
        <taxon>Pseudomonadati</taxon>
        <taxon>Acidobacteriota</taxon>
        <taxon>Terriglobia</taxon>
        <taxon>Candidatus Acidiferrales</taxon>
        <taxon>Candidatus Acidiferrum</taxon>
    </lineage>
</organism>
<dbReference type="PROSITE" id="PS00723">
    <property type="entry name" value="POLYPRENYL_SYNTHASE_1"/>
    <property type="match status" value="1"/>
</dbReference>
<dbReference type="PANTHER" id="PTHR12001:SF69">
    <property type="entry name" value="ALL TRANS-POLYPRENYL-DIPHOSPHATE SYNTHASE PDSS1"/>
    <property type="match status" value="1"/>
</dbReference>
<proteinExistence type="inferred from homology"/>
<gene>
    <name evidence="7" type="ORF">HRJ53_25990</name>
</gene>
<keyword evidence="4" id="KW-0479">Metal-binding</keyword>